<accession>A0A183NK09</accession>
<dbReference type="Proteomes" id="UP000269396">
    <property type="component" value="Unassembled WGS sequence"/>
</dbReference>
<sequence>MMAIVEPGKISILTCLTIKSFLLNLKMSGTRADRTNFIDRLKSAKRRRVQTQKLDFVGVLTADSKGLCQLYKGLKDKEKSNA</sequence>
<reference evidence="1 2" key="1">
    <citation type="submission" date="2018-11" db="EMBL/GenBank/DDBJ databases">
        <authorList>
            <consortium name="Pathogen Informatics"/>
        </authorList>
    </citation>
    <scope>NUCLEOTIDE SEQUENCE [LARGE SCALE GENOMIC DNA]</scope>
    <source>
        <strain>Denwood</strain>
        <strain evidence="2">Zambia</strain>
    </source>
</reference>
<dbReference type="STRING" id="31246.A0A183NK09"/>
<gene>
    <name evidence="1" type="ORF">SMTD_LOCUS2445</name>
</gene>
<keyword evidence="2" id="KW-1185">Reference proteome</keyword>
<proteinExistence type="predicted"/>
<name>A0A183NK09_9TREM</name>
<protein>
    <submittedName>
        <fullName evidence="1">Uncharacterized protein</fullName>
    </submittedName>
</protein>
<evidence type="ECO:0000313" key="2">
    <source>
        <dbReference type="Proteomes" id="UP000269396"/>
    </source>
</evidence>
<evidence type="ECO:0000313" key="1">
    <source>
        <dbReference type="EMBL" id="VDO87134.1"/>
    </source>
</evidence>
<organism evidence="1 2">
    <name type="scientific">Schistosoma mattheei</name>
    <dbReference type="NCBI Taxonomy" id="31246"/>
    <lineage>
        <taxon>Eukaryota</taxon>
        <taxon>Metazoa</taxon>
        <taxon>Spiralia</taxon>
        <taxon>Lophotrochozoa</taxon>
        <taxon>Platyhelminthes</taxon>
        <taxon>Trematoda</taxon>
        <taxon>Digenea</taxon>
        <taxon>Strigeidida</taxon>
        <taxon>Schistosomatoidea</taxon>
        <taxon>Schistosomatidae</taxon>
        <taxon>Schistosoma</taxon>
    </lineage>
</organism>
<dbReference type="AlphaFoldDB" id="A0A183NK09"/>
<dbReference type="EMBL" id="UZAL01003403">
    <property type="protein sequence ID" value="VDO87134.1"/>
    <property type="molecule type" value="Genomic_DNA"/>
</dbReference>